<dbReference type="PROSITE" id="PS51184">
    <property type="entry name" value="JMJC"/>
    <property type="match status" value="1"/>
</dbReference>
<dbReference type="OrthoDB" id="9547406at2759"/>
<dbReference type="GO" id="GO:0051864">
    <property type="term" value="F:histone H3K36 demethylase activity"/>
    <property type="evidence" value="ECO:0007669"/>
    <property type="project" value="TreeGrafter"/>
</dbReference>
<feature type="compositionally biased region" description="Pro residues" evidence="1">
    <location>
        <begin position="1"/>
        <end position="11"/>
    </location>
</feature>
<dbReference type="InterPro" id="IPR003347">
    <property type="entry name" value="JmjC_dom"/>
</dbReference>
<evidence type="ECO:0000259" key="2">
    <source>
        <dbReference type="PROSITE" id="PS51184"/>
    </source>
</evidence>
<dbReference type="SMART" id="SM00558">
    <property type="entry name" value="JmjC"/>
    <property type="match status" value="1"/>
</dbReference>
<proteinExistence type="predicted"/>
<dbReference type="GO" id="GO:0005634">
    <property type="term" value="C:nucleus"/>
    <property type="evidence" value="ECO:0007669"/>
    <property type="project" value="TreeGrafter"/>
</dbReference>
<feature type="region of interest" description="Disordered" evidence="1">
    <location>
        <begin position="1"/>
        <end position="34"/>
    </location>
</feature>
<feature type="domain" description="JmjC" evidence="2">
    <location>
        <begin position="75"/>
        <end position="234"/>
    </location>
</feature>
<dbReference type="SUPFAM" id="SSF51197">
    <property type="entry name" value="Clavaminate synthase-like"/>
    <property type="match status" value="1"/>
</dbReference>
<feature type="compositionally biased region" description="Low complexity" evidence="1">
    <location>
        <begin position="12"/>
        <end position="26"/>
    </location>
</feature>
<dbReference type="Proteomes" id="UP000054279">
    <property type="component" value="Unassembled WGS sequence"/>
</dbReference>
<keyword evidence="4" id="KW-1185">Reference proteome</keyword>
<dbReference type="GO" id="GO:0000785">
    <property type="term" value="C:chromatin"/>
    <property type="evidence" value="ECO:0007669"/>
    <property type="project" value="TreeGrafter"/>
</dbReference>
<dbReference type="PANTHER" id="PTHR10694:SF7">
    <property type="entry name" value="[HISTONE H3]-TRIMETHYL-L-LYSINE(9) DEMETHYLASE"/>
    <property type="match status" value="1"/>
</dbReference>
<reference evidence="3 4" key="1">
    <citation type="submission" date="2014-06" db="EMBL/GenBank/DDBJ databases">
        <title>Evolutionary Origins and Diversification of the Mycorrhizal Mutualists.</title>
        <authorList>
            <consortium name="DOE Joint Genome Institute"/>
            <consortium name="Mycorrhizal Genomics Consortium"/>
            <person name="Kohler A."/>
            <person name="Kuo A."/>
            <person name="Nagy L.G."/>
            <person name="Floudas D."/>
            <person name="Copeland A."/>
            <person name="Barry K.W."/>
            <person name="Cichocki N."/>
            <person name="Veneault-Fourrey C."/>
            <person name="LaButti K."/>
            <person name="Lindquist E.A."/>
            <person name="Lipzen A."/>
            <person name="Lundell T."/>
            <person name="Morin E."/>
            <person name="Murat C."/>
            <person name="Riley R."/>
            <person name="Ohm R."/>
            <person name="Sun H."/>
            <person name="Tunlid A."/>
            <person name="Henrissat B."/>
            <person name="Grigoriev I.V."/>
            <person name="Hibbett D.S."/>
            <person name="Martin F."/>
        </authorList>
    </citation>
    <scope>NUCLEOTIDE SEQUENCE [LARGE SCALE GENOMIC DNA]</scope>
    <source>
        <strain evidence="3 4">SS14</strain>
    </source>
</reference>
<sequence length="311" mass="35634">MASLPTPPPQPDAEQQPQAESSVAASKRAKRLKERERLDHNFLASFEPHQYRLPPGMQASDYTPEFFRALDRLPPLSPLLSPRRRIPNLRRQHPLPLLWHVARNLCHQLHPLWCAKVVRPLHPLNPHAQHPSQLVRNPPSQINPFESFMKKEFHADTISCSQFLRHKSYLASPKTLASNHICPNVLVQHAGEFVSTFPRGYHAGFNLGLDCAESVNFVLESWIQIELQAQFYRCISDSVRIDVPDLLRRQREREEAKRVQAGVPSTSPTKKRKADVLIAPAKDSLYEDYRRRSAAQYSSSWRSSWSIISAV</sequence>
<organism evidence="3 4">
    <name type="scientific">Sphaerobolus stellatus (strain SS14)</name>
    <dbReference type="NCBI Taxonomy" id="990650"/>
    <lineage>
        <taxon>Eukaryota</taxon>
        <taxon>Fungi</taxon>
        <taxon>Dikarya</taxon>
        <taxon>Basidiomycota</taxon>
        <taxon>Agaricomycotina</taxon>
        <taxon>Agaricomycetes</taxon>
        <taxon>Phallomycetidae</taxon>
        <taxon>Geastrales</taxon>
        <taxon>Sphaerobolaceae</taxon>
        <taxon>Sphaerobolus</taxon>
    </lineage>
</organism>
<protein>
    <recommendedName>
        <fullName evidence="2">JmjC domain-containing protein</fullName>
    </recommendedName>
</protein>
<dbReference type="HOGENOM" id="CLU_894777_0_0_1"/>
<dbReference type="EMBL" id="KN837220">
    <property type="protein sequence ID" value="KIJ32896.1"/>
    <property type="molecule type" value="Genomic_DNA"/>
</dbReference>
<dbReference type="GO" id="GO:0032454">
    <property type="term" value="F:histone H3K9 demethylase activity"/>
    <property type="evidence" value="ECO:0007669"/>
    <property type="project" value="TreeGrafter"/>
</dbReference>
<evidence type="ECO:0000313" key="4">
    <source>
        <dbReference type="Proteomes" id="UP000054279"/>
    </source>
</evidence>
<evidence type="ECO:0000313" key="3">
    <source>
        <dbReference type="EMBL" id="KIJ32896.1"/>
    </source>
</evidence>
<dbReference type="Gene3D" id="2.60.120.650">
    <property type="entry name" value="Cupin"/>
    <property type="match status" value="1"/>
</dbReference>
<dbReference type="Pfam" id="PF02373">
    <property type="entry name" value="JmjC"/>
    <property type="match status" value="1"/>
</dbReference>
<dbReference type="AlphaFoldDB" id="A0A0C9V6C6"/>
<dbReference type="PANTHER" id="PTHR10694">
    <property type="entry name" value="LYSINE-SPECIFIC DEMETHYLASE"/>
    <property type="match status" value="1"/>
</dbReference>
<gene>
    <name evidence="3" type="ORF">M422DRAFT_35684</name>
</gene>
<name>A0A0C9V6C6_SPHS4</name>
<accession>A0A0C9V6C6</accession>
<evidence type="ECO:0000256" key="1">
    <source>
        <dbReference type="SAM" id="MobiDB-lite"/>
    </source>
</evidence>
<dbReference type="GO" id="GO:0010468">
    <property type="term" value="P:regulation of gene expression"/>
    <property type="evidence" value="ECO:0007669"/>
    <property type="project" value="TreeGrafter"/>
</dbReference>